<keyword evidence="3" id="KW-1185">Reference proteome</keyword>
<sequence length="80" mass="9111">MPPLRSLVDSSTEARESILNSRPSLEQIYRRGDFFNNERGPSLKMDALQIGSFIGAILVLLSLVGCTICWQKRKSRREEE</sequence>
<keyword evidence="1" id="KW-1133">Transmembrane helix</keyword>
<accession>A0A0N0V694</accession>
<organism evidence="2 3">
    <name type="scientific">Fusarium langsethiae</name>
    <dbReference type="NCBI Taxonomy" id="179993"/>
    <lineage>
        <taxon>Eukaryota</taxon>
        <taxon>Fungi</taxon>
        <taxon>Dikarya</taxon>
        <taxon>Ascomycota</taxon>
        <taxon>Pezizomycotina</taxon>
        <taxon>Sordariomycetes</taxon>
        <taxon>Hypocreomycetidae</taxon>
        <taxon>Hypocreales</taxon>
        <taxon>Nectriaceae</taxon>
        <taxon>Fusarium</taxon>
    </lineage>
</organism>
<comment type="caution">
    <text evidence="2">The sequence shown here is derived from an EMBL/GenBank/DDBJ whole genome shotgun (WGS) entry which is preliminary data.</text>
</comment>
<dbReference type="Proteomes" id="UP000037904">
    <property type="component" value="Unassembled WGS sequence"/>
</dbReference>
<evidence type="ECO:0000313" key="2">
    <source>
        <dbReference type="EMBL" id="KPA40047.1"/>
    </source>
</evidence>
<gene>
    <name evidence="2" type="ORF">FLAG1_07074</name>
</gene>
<keyword evidence="1" id="KW-0472">Membrane</keyword>
<name>A0A0N0V694_FUSLA</name>
<dbReference type="OrthoDB" id="10565590at2759"/>
<evidence type="ECO:0000313" key="3">
    <source>
        <dbReference type="Proteomes" id="UP000037904"/>
    </source>
</evidence>
<evidence type="ECO:0000256" key="1">
    <source>
        <dbReference type="SAM" id="Phobius"/>
    </source>
</evidence>
<reference evidence="2 3" key="1">
    <citation type="submission" date="2015-04" db="EMBL/GenBank/DDBJ databases">
        <title>The draft genome sequence of Fusarium langsethiae, a T-2/HT-2 mycotoxin producer.</title>
        <authorList>
            <person name="Lysoe E."/>
            <person name="Divon H.H."/>
            <person name="Terzi V."/>
            <person name="Orru L."/>
            <person name="Lamontanara A."/>
            <person name="Kolseth A.-K."/>
            <person name="Frandsen R.J."/>
            <person name="Nielsen K."/>
            <person name="Thrane U."/>
        </authorList>
    </citation>
    <scope>NUCLEOTIDE SEQUENCE [LARGE SCALE GENOMIC DNA]</scope>
    <source>
        <strain evidence="2 3">Fl201059</strain>
    </source>
</reference>
<feature type="transmembrane region" description="Helical" evidence="1">
    <location>
        <begin position="47"/>
        <end position="70"/>
    </location>
</feature>
<keyword evidence="1" id="KW-0812">Transmembrane</keyword>
<protein>
    <submittedName>
        <fullName evidence="2">Uncharacterized protein</fullName>
    </submittedName>
</protein>
<proteinExistence type="predicted"/>
<dbReference type="EMBL" id="JXCE01000155">
    <property type="protein sequence ID" value="KPA40047.1"/>
    <property type="molecule type" value="Genomic_DNA"/>
</dbReference>
<dbReference type="AlphaFoldDB" id="A0A0N0V694"/>